<name>A0ABD3QFS4_9STRA</name>
<dbReference type="EMBL" id="JALLPJ020000212">
    <property type="protein sequence ID" value="KAL3798626.1"/>
    <property type="molecule type" value="Genomic_DNA"/>
</dbReference>
<keyword evidence="3" id="KW-1185">Reference proteome</keyword>
<dbReference type="Proteomes" id="UP001530400">
    <property type="component" value="Unassembled WGS sequence"/>
</dbReference>
<sequence>MKSIVFVLVAGITYSHAFQPVAFNLNSIHQTSALRFYPEQFDRAQECATNYGTCDLEELEHLADQLEAFQSSEDGGGFRIEIAMLIRSRLLECCVLRAI</sequence>
<evidence type="ECO:0000256" key="1">
    <source>
        <dbReference type="SAM" id="SignalP"/>
    </source>
</evidence>
<feature type="chain" id="PRO_5044879841" evidence="1">
    <location>
        <begin position="18"/>
        <end position="99"/>
    </location>
</feature>
<gene>
    <name evidence="2" type="ORF">ACHAWO_014035</name>
</gene>
<evidence type="ECO:0000313" key="3">
    <source>
        <dbReference type="Proteomes" id="UP001530400"/>
    </source>
</evidence>
<reference evidence="2 3" key="1">
    <citation type="submission" date="2024-10" db="EMBL/GenBank/DDBJ databases">
        <title>Updated reference genomes for cyclostephanoid diatoms.</title>
        <authorList>
            <person name="Roberts W.R."/>
            <person name="Alverson A.J."/>
        </authorList>
    </citation>
    <scope>NUCLEOTIDE SEQUENCE [LARGE SCALE GENOMIC DNA]</scope>
    <source>
        <strain evidence="2 3">AJA010-31</strain>
    </source>
</reference>
<comment type="caution">
    <text evidence="2">The sequence shown here is derived from an EMBL/GenBank/DDBJ whole genome shotgun (WGS) entry which is preliminary data.</text>
</comment>
<proteinExistence type="predicted"/>
<protein>
    <submittedName>
        <fullName evidence="2">Uncharacterized protein</fullName>
    </submittedName>
</protein>
<organism evidence="2 3">
    <name type="scientific">Cyclotella atomus</name>
    <dbReference type="NCBI Taxonomy" id="382360"/>
    <lineage>
        <taxon>Eukaryota</taxon>
        <taxon>Sar</taxon>
        <taxon>Stramenopiles</taxon>
        <taxon>Ochrophyta</taxon>
        <taxon>Bacillariophyta</taxon>
        <taxon>Coscinodiscophyceae</taxon>
        <taxon>Thalassiosirophycidae</taxon>
        <taxon>Stephanodiscales</taxon>
        <taxon>Stephanodiscaceae</taxon>
        <taxon>Cyclotella</taxon>
    </lineage>
</organism>
<feature type="signal peptide" evidence="1">
    <location>
        <begin position="1"/>
        <end position="17"/>
    </location>
</feature>
<dbReference type="AlphaFoldDB" id="A0ABD3QFS4"/>
<accession>A0ABD3QFS4</accession>
<evidence type="ECO:0000313" key="2">
    <source>
        <dbReference type="EMBL" id="KAL3798626.1"/>
    </source>
</evidence>
<keyword evidence="1" id="KW-0732">Signal</keyword>